<protein>
    <submittedName>
        <fullName evidence="1">Uncharacterized protein</fullName>
    </submittedName>
</protein>
<name>A0ABN7B1C5_9HEMI</name>
<evidence type="ECO:0000313" key="2">
    <source>
        <dbReference type="Proteomes" id="UP001307889"/>
    </source>
</evidence>
<accession>A0ABN7B1C5</accession>
<proteinExistence type="predicted"/>
<keyword evidence="2" id="KW-1185">Reference proteome</keyword>
<organism evidence="1 2">
    <name type="scientific">Nesidiocoris tenuis</name>
    <dbReference type="NCBI Taxonomy" id="355587"/>
    <lineage>
        <taxon>Eukaryota</taxon>
        <taxon>Metazoa</taxon>
        <taxon>Ecdysozoa</taxon>
        <taxon>Arthropoda</taxon>
        <taxon>Hexapoda</taxon>
        <taxon>Insecta</taxon>
        <taxon>Pterygota</taxon>
        <taxon>Neoptera</taxon>
        <taxon>Paraneoptera</taxon>
        <taxon>Hemiptera</taxon>
        <taxon>Heteroptera</taxon>
        <taxon>Panheteroptera</taxon>
        <taxon>Cimicomorpha</taxon>
        <taxon>Miridae</taxon>
        <taxon>Dicyphina</taxon>
        <taxon>Nesidiocoris</taxon>
    </lineage>
</organism>
<evidence type="ECO:0000313" key="1">
    <source>
        <dbReference type="EMBL" id="BES97412.1"/>
    </source>
</evidence>
<gene>
    <name evidence="1" type="ORF">NTJ_10227</name>
</gene>
<reference evidence="1 2" key="1">
    <citation type="submission" date="2023-09" db="EMBL/GenBank/DDBJ databases">
        <title>Nesidiocoris tenuis whole genome shotgun sequence.</title>
        <authorList>
            <person name="Shibata T."/>
            <person name="Shimoda M."/>
            <person name="Kobayashi T."/>
            <person name="Uehara T."/>
        </authorList>
    </citation>
    <scope>NUCLEOTIDE SEQUENCE [LARGE SCALE GENOMIC DNA]</scope>
    <source>
        <strain evidence="1 2">Japan</strain>
    </source>
</reference>
<dbReference type="Proteomes" id="UP001307889">
    <property type="component" value="Chromosome 8"/>
</dbReference>
<sequence>MRKINNFPSHCELCAAKMHRMSTGSFQTVNFLLVSALRLAIRQPELDFCISQQKPVGGLTSMLTPGHLPTSAASSRSTPNHFPPFFFSTVGS</sequence>
<dbReference type="EMBL" id="AP028916">
    <property type="protein sequence ID" value="BES97412.1"/>
    <property type="molecule type" value="Genomic_DNA"/>
</dbReference>